<keyword evidence="2" id="KW-0472">Membrane</keyword>
<dbReference type="HOGENOM" id="CLU_2036981_0_0_6"/>
<dbReference type="KEGG" id="tcx:Tcr_1424"/>
<dbReference type="EMBL" id="CP000109">
    <property type="protein sequence ID" value="ABB42017.1"/>
    <property type="molecule type" value="Genomic_DNA"/>
</dbReference>
<keyword evidence="2" id="KW-0812">Transmembrane</keyword>
<protein>
    <submittedName>
        <fullName evidence="3">Uncharacterized protein</fullName>
    </submittedName>
</protein>
<feature type="region of interest" description="Disordered" evidence="1">
    <location>
        <begin position="1"/>
        <end position="26"/>
    </location>
</feature>
<organism evidence="3">
    <name type="scientific">Hydrogenovibrio crunogenus (strain DSM 25203 / XCL-2)</name>
    <name type="common">Thiomicrospira crunogena</name>
    <dbReference type="NCBI Taxonomy" id="317025"/>
    <lineage>
        <taxon>Bacteria</taxon>
        <taxon>Pseudomonadati</taxon>
        <taxon>Pseudomonadota</taxon>
        <taxon>Gammaproteobacteria</taxon>
        <taxon>Thiotrichales</taxon>
        <taxon>Piscirickettsiaceae</taxon>
        <taxon>Hydrogenovibrio</taxon>
    </lineage>
</organism>
<reference evidence="3" key="1">
    <citation type="submission" date="2006-07" db="EMBL/GenBank/DDBJ databases">
        <title>Complete sequence of Thiomicrospira crunogena XCL-2.</title>
        <authorList>
            <consortium name="US DOE Joint Genome Institute"/>
            <person name="Copeland A."/>
            <person name="Lucas S."/>
            <person name="Lapidus A."/>
            <person name="Barry K."/>
            <person name="Detter J.C."/>
            <person name="Glavina del Rio T."/>
            <person name="Hammon N."/>
            <person name="Israni S."/>
            <person name="Dalin E."/>
            <person name="Tice H."/>
            <person name="Pitluck S."/>
            <person name="Chain P."/>
            <person name="Malfatti S."/>
            <person name="Shin M."/>
            <person name="Vergez L."/>
            <person name="Schmutz J."/>
            <person name="Larimer F."/>
            <person name="Land M."/>
            <person name="Hauser L."/>
            <person name="Kyrpides N."/>
            <person name="Lykidis A."/>
            <person name="Scott K.M."/>
            <person name="Sievert S."/>
            <person name="Kerfeld C."/>
            <person name="Freyermuth S."/>
            <person name="Dobrinski K."/>
            <person name="Boller A."/>
            <person name="Fitzpatrick K."/>
            <person name="Thoma P."/>
            <person name="Moore J."/>
            <person name="Richardson P."/>
        </authorList>
    </citation>
    <scope>NUCLEOTIDE SEQUENCE</scope>
    <source>
        <strain evidence="3">XCL-2</strain>
    </source>
</reference>
<evidence type="ECO:0000256" key="1">
    <source>
        <dbReference type="SAM" id="MobiDB-lite"/>
    </source>
</evidence>
<feature type="transmembrane region" description="Helical" evidence="2">
    <location>
        <begin position="32"/>
        <end position="52"/>
    </location>
</feature>
<keyword evidence="2" id="KW-1133">Transmembrane helix</keyword>
<evidence type="ECO:0000256" key="2">
    <source>
        <dbReference type="SAM" id="Phobius"/>
    </source>
</evidence>
<feature type="compositionally biased region" description="Basic and acidic residues" evidence="1">
    <location>
        <begin position="1"/>
        <end position="10"/>
    </location>
</feature>
<name>Q31FQ6_HYDCU</name>
<feature type="region of interest" description="Disordered" evidence="1">
    <location>
        <begin position="95"/>
        <end position="121"/>
    </location>
</feature>
<proteinExistence type="predicted"/>
<gene>
    <name evidence="3" type="ordered locus">Tcr_1424</name>
</gene>
<evidence type="ECO:0000313" key="3">
    <source>
        <dbReference type="EMBL" id="ABB42017.1"/>
    </source>
</evidence>
<feature type="transmembrane region" description="Helical" evidence="2">
    <location>
        <begin position="58"/>
        <end position="81"/>
    </location>
</feature>
<sequence>MKSLKPDDWQKGGPQQEFESETNSKDEEKSKVYYFFWGLVVSIACLKLATSLGGGLHYFIYGSGYFPLDSYFMAIIFNTIVVTRWMEFVEKGSFSDTNDSMESRTINPGDPMHGIGGDDWK</sequence>
<accession>Q31FQ6</accession>
<dbReference type="AlphaFoldDB" id="Q31FQ6"/>
<feature type="compositionally biased region" description="Polar residues" evidence="1">
    <location>
        <begin position="95"/>
        <end position="106"/>
    </location>
</feature>